<name>A0A318PE66_KOMXY</name>
<proteinExistence type="inferred from homology"/>
<dbReference type="RefSeq" id="WP_082770920.1">
    <property type="nucleotide sequence ID" value="NZ_CBCRXN010000101.1"/>
</dbReference>
<keyword evidence="6" id="KW-1185">Reference proteome</keyword>
<keyword evidence="2" id="KW-0328">Glycosyltransferase</keyword>
<organism evidence="5 6">
    <name type="scientific">Komagataeibacter xylinus</name>
    <name type="common">Gluconacetobacter xylinus</name>
    <dbReference type="NCBI Taxonomy" id="28448"/>
    <lineage>
        <taxon>Bacteria</taxon>
        <taxon>Pseudomonadati</taxon>
        <taxon>Pseudomonadota</taxon>
        <taxon>Alphaproteobacteria</taxon>
        <taxon>Acetobacterales</taxon>
        <taxon>Acetobacteraceae</taxon>
        <taxon>Komagataeibacter</taxon>
    </lineage>
</organism>
<evidence type="ECO:0000256" key="2">
    <source>
        <dbReference type="ARBA" id="ARBA00022676"/>
    </source>
</evidence>
<sequence length="615" mass="68996">MIDNSRCCGEFEYNSESRYIYGWILQVDTPAAISIESKGMILAVLETQNDAISSRQYFSWHVPAIVTMSRIPVHIQVRNLITGEMLDGPTELPSSEQTLTPRKAGQEPEIWPHGLMAICPPGLIEAAEDFWVEAPAAAGNVRVERTMGPTLPGAAQWAIRILLAKPAKLVAHQRIPSSLLSLTTPEEERSVRIFLKLSHALENLSQRQVSIYLSYWDGHHFEQIRRLRRSRIFRNFSFLDIVFNLEEDEIPLQQEGYLILTVEVMSCSGFVLGPVMPSLAVESTRTFEDGRLDSAFRDVVSLSYGHQSIIGKSISPILRKKPNARNVMNGNAFPFTQIIVPVYNGAEVVRDCIDSVLKCTDTPFQLLIIDDGSRDYSTEILYAFCQEDPRCIMHRRDINRGYTKSINEAIKLTSADWVVILNSDTVVSPGWLRRLHMAARSDASIGMVGPLSNAATWQSLPEVKKADGSWSTNDFINADDVSDIQNILSMYSECEYPRAPLLNGFSTLINRKIFDIVGLFDEEAFPIGYGEETDMCLRAIQAGFDLVIADDCFVYHQKSVSFGSASRSKLSRAGNFELRNKHIGINIKSLEGAMQQNKVMIRLRANMSNLEQELS</sequence>
<evidence type="ECO:0000313" key="5">
    <source>
        <dbReference type="EMBL" id="PYD55459.1"/>
    </source>
</evidence>
<dbReference type="InterPro" id="IPR001173">
    <property type="entry name" value="Glyco_trans_2-like"/>
</dbReference>
<dbReference type="SUPFAM" id="SSF53448">
    <property type="entry name" value="Nucleotide-diphospho-sugar transferases"/>
    <property type="match status" value="1"/>
</dbReference>
<evidence type="ECO:0000256" key="3">
    <source>
        <dbReference type="ARBA" id="ARBA00022679"/>
    </source>
</evidence>
<dbReference type="InterPro" id="IPR029044">
    <property type="entry name" value="Nucleotide-diphossugar_trans"/>
</dbReference>
<dbReference type="PANTHER" id="PTHR43179">
    <property type="entry name" value="RHAMNOSYLTRANSFERASE WBBL"/>
    <property type="match status" value="1"/>
</dbReference>
<evidence type="ECO:0000313" key="6">
    <source>
        <dbReference type="Proteomes" id="UP000248257"/>
    </source>
</evidence>
<feature type="domain" description="Glycosyltransferase 2-like" evidence="4">
    <location>
        <begin position="338"/>
        <end position="442"/>
    </location>
</feature>
<dbReference type="STRING" id="1220579.GCA_001571345_03177"/>
<comment type="similarity">
    <text evidence="1">Belongs to the glycosyltransferase 2 family.</text>
</comment>
<accession>A0A318PE66</accession>
<dbReference type="Proteomes" id="UP000248257">
    <property type="component" value="Unassembled WGS sequence"/>
</dbReference>
<evidence type="ECO:0000256" key="1">
    <source>
        <dbReference type="ARBA" id="ARBA00006739"/>
    </source>
</evidence>
<protein>
    <recommendedName>
        <fullName evidence="4">Glycosyltransferase 2-like domain-containing protein</fullName>
    </recommendedName>
</protein>
<dbReference type="CDD" id="cd04186">
    <property type="entry name" value="GT_2_like_c"/>
    <property type="match status" value="1"/>
</dbReference>
<reference evidence="5 6" key="1">
    <citation type="submission" date="2017-07" db="EMBL/GenBank/DDBJ databases">
        <title>A draft genome sequence of Komagataeibacter xylinus LMG 1515.</title>
        <authorList>
            <person name="Skraban J."/>
            <person name="Cleenwerck I."/>
            <person name="Vandamme P."/>
            <person name="Trcek J."/>
        </authorList>
    </citation>
    <scope>NUCLEOTIDE SEQUENCE [LARGE SCALE GENOMIC DNA]</scope>
    <source>
        <strain evidence="5 6">LMG 1515</strain>
    </source>
</reference>
<dbReference type="Pfam" id="PF00535">
    <property type="entry name" value="Glycos_transf_2"/>
    <property type="match status" value="1"/>
</dbReference>
<dbReference type="EMBL" id="NKUC01000082">
    <property type="protein sequence ID" value="PYD55459.1"/>
    <property type="molecule type" value="Genomic_DNA"/>
</dbReference>
<gene>
    <name evidence="5" type="ORF">CFR75_16440</name>
</gene>
<evidence type="ECO:0000259" key="4">
    <source>
        <dbReference type="Pfam" id="PF00535"/>
    </source>
</evidence>
<dbReference type="PANTHER" id="PTHR43179:SF12">
    <property type="entry name" value="GALACTOFURANOSYLTRANSFERASE GLFT2"/>
    <property type="match status" value="1"/>
</dbReference>
<dbReference type="OrthoDB" id="9771846at2"/>
<keyword evidence="3" id="KW-0808">Transferase</keyword>
<dbReference type="AlphaFoldDB" id="A0A318PE66"/>
<comment type="caution">
    <text evidence="5">The sequence shown here is derived from an EMBL/GenBank/DDBJ whole genome shotgun (WGS) entry which is preliminary data.</text>
</comment>
<dbReference type="Gene3D" id="3.90.550.10">
    <property type="entry name" value="Spore Coat Polysaccharide Biosynthesis Protein SpsA, Chain A"/>
    <property type="match status" value="1"/>
</dbReference>
<dbReference type="GO" id="GO:0016757">
    <property type="term" value="F:glycosyltransferase activity"/>
    <property type="evidence" value="ECO:0007669"/>
    <property type="project" value="UniProtKB-KW"/>
</dbReference>